<name>A0A3N2BDH6_9MICO</name>
<dbReference type="InterPro" id="IPR043129">
    <property type="entry name" value="ATPase_NBD"/>
</dbReference>
<comment type="caution">
    <text evidence="2">The sequence shown here is derived from an EMBL/GenBank/DDBJ whole genome shotgun (WGS) entry which is preliminary data.</text>
</comment>
<keyword evidence="3" id="KW-1185">Reference proteome</keyword>
<organism evidence="2 3">
    <name type="scientific">Bogoriella caseilytica</name>
    <dbReference type="NCBI Taxonomy" id="56055"/>
    <lineage>
        <taxon>Bacteria</taxon>
        <taxon>Bacillati</taxon>
        <taxon>Actinomycetota</taxon>
        <taxon>Actinomycetes</taxon>
        <taxon>Micrococcales</taxon>
        <taxon>Bogoriellaceae</taxon>
        <taxon>Bogoriella</taxon>
    </lineage>
</organism>
<sequence>MSPVRVDPARQQRLTNATGVLHAAWSQESFTASDLIEATGLTRSTVLGLCAELLDLGWIHELTDTRVAGQYSKGRPARRYAFHPHAGHVIGVDAGQHRITASVADLNGSILATAEDVDAESDVAPQHRRERVMETIQAALAASAEPAAPVLALVIGVPAPVDDAGLSPEGARGYWARMNPGLAGAGAELAQRVLVENDANLAAVAEGAIGAGRGLRCFAALLSGERFGTGLIADGELIRGHAGGAGEMRLLDLVEGVGSTNGLGHLARELVGEAIAAGTVPASSTLPGRLAAGESPPDAVAVFAAARAGDEFASSLVDQLADRLARVCAVLAALFDPERIVVSGAIATSLGHLVEVATERLTDYAQHPVPSIVASTLGADVVQAGALHRALGVVRADPLAFDVAR</sequence>
<dbReference type="InterPro" id="IPR036388">
    <property type="entry name" value="WH-like_DNA-bd_sf"/>
</dbReference>
<dbReference type="AlphaFoldDB" id="A0A3N2BDH6"/>
<dbReference type="Pfam" id="PF00480">
    <property type="entry name" value="ROK"/>
    <property type="match status" value="1"/>
</dbReference>
<dbReference type="InterPro" id="IPR000600">
    <property type="entry name" value="ROK"/>
</dbReference>
<dbReference type="SUPFAM" id="SSF53067">
    <property type="entry name" value="Actin-like ATPase domain"/>
    <property type="match status" value="1"/>
</dbReference>
<dbReference type="CDD" id="cd23763">
    <property type="entry name" value="ASKHA_ATPase_ROK"/>
    <property type="match status" value="1"/>
</dbReference>
<evidence type="ECO:0000313" key="3">
    <source>
        <dbReference type="Proteomes" id="UP000280668"/>
    </source>
</evidence>
<dbReference type="InterPro" id="IPR036390">
    <property type="entry name" value="WH_DNA-bd_sf"/>
</dbReference>
<protein>
    <submittedName>
        <fullName evidence="2">Putative NBD/HSP70 family sugar kinase</fullName>
    </submittedName>
</protein>
<dbReference type="GO" id="GO:0016301">
    <property type="term" value="F:kinase activity"/>
    <property type="evidence" value="ECO:0007669"/>
    <property type="project" value="UniProtKB-KW"/>
</dbReference>
<comment type="similarity">
    <text evidence="1">Belongs to the ROK (NagC/XylR) family.</text>
</comment>
<dbReference type="OrthoDB" id="37575at2"/>
<keyword evidence="2" id="KW-0418">Kinase</keyword>
<dbReference type="Gene3D" id="1.10.10.10">
    <property type="entry name" value="Winged helix-like DNA-binding domain superfamily/Winged helix DNA-binding domain"/>
    <property type="match status" value="1"/>
</dbReference>
<gene>
    <name evidence="2" type="ORF">EDD31_1688</name>
</gene>
<dbReference type="EMBL" id="RKHK01000001">
    <property type="protein sequence ID" value="ROR73313.1"/>
    <property type="molecule type" value="Genomic_DNA"/>
</dbReference>
<keyword evidence="2" id="KW-0808">Transferase</keyword>
<reference evidence="2 3" key="1">
    <citation type="submission" date="2018-11" db="EMBL/GenBank/DDBJ databases">
        <title>Sequencing the genomes of 1000 actinobacteria strains.</title>
        <authorList>
            <person name="Klenk H.-P."/>
        </authorList>
    </citation>
    <scope>NUCLEOTIDE SEQUENCE [LARGE SCALE GENOMIC DNA]</scope>
    <source>
        <strain evidence="2 3">DSM 11294</strain>
    </source>
</reference>
<evidence type="ECO:0000256" key="1">
    <source>
        <dbReference type="ARBA" id="ARBA00006479"/>
    </source>
</evidence>
<dbReference type="RefSeq" id="WP_123303749.1">
    <property type="nucleotide sequence ID" value="NZ_RKHK01000001.1"/>
</dbReference>
<dbReference type="PANTHER" id="PTHR18964">
    <property type="entry name" value="ROK (REPRESSOR, ORF, KINASE) FAMILY"/>
    <property type="match status" value="1"/>
</dbReference>
<evidence type="ECO:0000313" key="2">
    <source>
        <dbReference type="EMBL" id="ROR73313.1"/>
    </source>
</evidence>
<dbReference type="PANTHER" id="PTHR18964:SF149">
    <property type="entry name" value="BIFUNCTIONAL UDP-N-ACETYLGLUCOSAMINE 2-EPIMERASE_N-ACETYLMANNOSAMINE KINASE"/>
    <property type="match status" value="1"/>
</dbReference>
<proteinExistence type="inferred from homology"/>
<accession>A0A3N2BDH6</accession>
<dbReference type="Gene3D" id="3.30.420.40">
    <property type="match status" value="2"/>
</dbReference>
<dbReference type="Proteomes" id="UP000280668">
    <property type="component" value="Unassembled WGS sequence"/>
</dbReference>
<dbReference type="SUPFAM" id="SSF46785">
    <property type="entry name" value="Winged helix' DNA-binding domain"/>
    <property type="match status" value="1"/>
</dbReference>